<organism evidence="4 5">
    <name type="scientific">Ostreobium quekettii</name>
    <dbReference type="NCBI Taxonomy" id="121088"/>
    <lineage>
        <taxon>Eukaryota</taxon>
        <taxon>Viridiplantae</taxon>
        <taxon>Chlorophyta</taxon>
        <taxon>core chlorophytes</taxon>
        <taxon>Ulvophyceae</taxon>
        <taxon>TCBD clade</taxon>
        <taxon>Bryopsidales</taxon>
        <taxon>Ostreobineae</taxon>
        <taxon>Ostreobiaceae</taxon>
        <taxon>Ostreobium</taxon>
    </lineage>
</organism>
<dbReference type="Proteomes" id="UP000708148">
    <property type="component" value="Unassembled WGS sequence"/>
</dbReference>
<accession>A0A8S1IRU4</accession>
<dbReference type="InterPro" id="IPR036291">
    <property type="entry name" value="NAD(P)-bd_dom_sf"/>
</dbReference>
<dbReference type="EMBL" id="CAJHUC010000678">
    <property type="protein sequence ID" value="CAD7697584.1"/>
    <property type="molecule type" value="Genomic_DNA"/>
</dbReference>
<dbReference type="OrthoDB" id="2414662at2759"/>
<dbReference type="PANTHER" id="PTHR43207">
    <property type="entry name" value="AROGENATE DEHYDROGENASE-RELATED"/>
    <property type="match status" value="1"/>
</dbReference>
<protein>
    <recommendedName>
        <fullName evidence="3">Prephenate/arogenate dehydrogenase domain-containing protein</fullName>
    </recommendedName>
</protein>
<dbReference type="GO" id="GO:0004665">
    <property type="term" value="F:prephenate dehydrogenase (NADP+) activity"/>
    <property type="evidence" value="ECO:0007669"/>
    <property type="project" value="InterPro"/>
</dbReference>
<dbReference type="Pfam" id="PF03807">
    <property type="entry name" value="F420_oxidored"/>
    <property type="match status" value="1"/>
</dbReference>
<feature type="compositionally biased region" description="Basic and acidic residues" evidence="2">
    <location>
        <begin position="366"/>
        <end position="385"/>
    </location>
</feature>
<dbReference type="GO" id="GO:0033730">
    <property type="term" value="F:arogenate dehydrogenase (NADP+) activity"/>
    <property type="evidence" value="ECO:0007669"/>
    <property type="project" value="InterPro"/>
</dbReference>
<comment type="caution">
    <text evidence="4">The sequence shown here is derived from an EMBL/GenBank/DDBJ whole genome shotgun (WGS) entry which is preliminary data.</text>
</comment>
<sequence>MRSLEAGPGPSAVLHPHPCQWSGRVLVAGGMGRRCLRHRARLRVEGRGRLGLEVFALDAALPFDYESRMQEQLSQQRKLKIGIVGFGKFGQFLAKRLVQHGHQVLAISRTPYFDEAAKLGIQFFTDADDFCECHPDVVVVSTSIISLESVLLSLPFQRLKRSTLVVDVLSVKVFPKQLFLRTLPPELDLLCTHPMFGPDSGQGTWEGLNFMFERVRIGDSPERQQRVQEFLKIFEVEGCNMIEMTCEEHDKKAASTQFITHTVGRVLGAMDLESTNLDTKGYQSLVNLVNNTTNDSFDLYYGLFMYNQNATEELDRLERAFQDVKTQLFDQLHGVLREQLFHLGDEVAQEPANTQTGASLSAGRFEAARRHSENSNGHVDREGEASKSSVEGTST</sequence>
<dbReference type="InterPro" id="IPR008927">
    <property type="entry name" value="6-PGluconate_DH-like_C_sf"/>
</dbReference>
<feature type="compositionally biased region" description="Polar residues" evidence="2">
    <location>
        <begin position="386"/>
        <end position="395"/>
    </location>
</feature>
<dbReference type="SUPFAM" id="SSF51735">
    <property type="entry name" value="NAD(P)-binding Rossmann-fold domains"/>
    <property type="match status" value="1"/>
</dbReference>
<evidence type="ECO:0000256" key="2">
    <source>
        <dbReference type="SAM" id="MobiDB-lite"/>
    </source>
</evidence>
<dbReference type="InterPro" id="IPR028939">
    <property type="entry name" value="P5C_Rdtase_cat_N"/>
</dbReference>
<evidence type="ECO:0000313" key="4">
    <source>
        <dbReference type="EMBL" id="CAD7697584.1"/>
    </source>
</evidence>
<feature type="region of interest" description="Disordered" evidence="2">
    <location>
        <begin position="349"/>
        <end position="395"/>
    </location>
</feature>
<dbReference type="Pfam" id="PF26213">
    <property type="entry name" value="TYRAAT1_C"/>
    <property type="match status" value="1"/>
</dbReference>
<keyword evidence="1" id="KW-0560">Oxidoreductase</keyword>
<feature type="domain" description="Prephenate/arogenate dehydrogenase" evidence="3">
    <location>
        <begin position="79"/>
        <end position="358"/>
    </location>
</feature>
<dbReference type="AlphaFoldDB" id="A0A8S1IRU4"/>
<dbReference type="InterPro" id="IPR045011">
    <property type="entry name" value="TYRAAT1/2"/>
</dbReference>
<evidence type="ECO:0000313" key="5">
    <source>
        <dbReference type="Proteomes" id="UP000708148"/>
    </source>
</evidence>
<keyword evidence="5" id="KW-1185">Reference proteome</keyword>
<dbReference type="GO" id="GO:0008977">
    <property type="term" value="F:prephenate dehydrogenase (NAD+) activity"/>
    <property type="evidence" value="ECO:0007669"/>
    <property type="project" value="InterPro"/>
</dbReference>
<reference evidence="4" key="1">
    <citation type="submission" date="2020-12" db="EMBL/GenBank/DDBJ databases">
        <authorList>
            <person name="Iha C."/>
        </authorList>
    </citation>
    <scope>NUCLEOTIDE SEQUENCE</scope>
</reference>
<gene>
    <name evidence="4" type="ORF">OSTQU699_LOCUS2945</name>
</gene>
<dbReference type="GO" id="GO:0006571">
    <property type="term" value="P:tyrosine biosynthetic process"/>
    <property type="evidence" value="ECO:0007669"/>
    <property type="project" value="InterPro"/>
</dbReference>
<name>A0A8S1IRU4_9CHLO</name>
<dbReference type="InterPro" id="IPR059064">
    <property type="entry name" value="TYRAAT2_C"/>
</dbReference>
<dbReference type="InterPro" id="IPR003099">
    <property type="entry name" value="Prephen_DH"/>
</dbReference>
<dbReference type="Gene3D" id="3.40.50.720">
    <property type="entry name" value="NAD(P)-binding Rossmann-like Domain"/>
    <property type="match status" value="1"/>
</dbReference>
<dbReference type="PANTHER" id="PTHR43207:SF4">
    <property type="entry name" value="AROGENATE DEHYDROGENASE 2, CHLOROPLASTIC"/>
    <property type="match status" value="1"/>
</dbReference>
<dbReference type="PROSITE" id="PS51176">
    <property type="entry name" value="PDH_ADH"/>
    <property type="match status" value="1"/>
</dbReference>
<evidence type="ECO:0000259" key="3">
    <source>
        <dbReference type="PROSITE" id="PS51176"/>
    </source>
</evidence>
<evidence type="ECO:0000256" key="1">
    <source>
        <dbReference type="ARBA" id="ARBA00023002"/>
    </source>
</evidence>
<dbReference type="SUPFAM" id="SSF48179">
    <property type="entry name" value="6-phosphogluconate dehydrogenase C-terminal domain-like"/>
    <property type="match status" value="1"/>
</dbReference>
<proteinExistence type="predicted"/>